<dbReference type="InterPro" id="IPR000387">
    <property type="entry name" value="Tyr_Pase_dom"/>
</dbReference>
<feature type="compositionally biased region" description="Basic and acidic residues" evidence="7">
    <location>
        <begin position="499"/>
        <end position="523"/>
    </location>
</feature>
<dbReference type="PRINTS" id="PR00700">
    <property type="entry name" value="PRTYPHPHTASE"/>
</dbReference>
<dbReference type="EC" id="3.1.3.48" evidence="1"/>
<feature type="region of interest" description="Disordered" evidence="7">
    <location>
        <begin position="474"/>
        <end position="535"/>
    </location>
</feature>
<dbReference type="GO" id="GO:0019901">
    <property type="term" value="F:protein kinase binding"/>
    <property type="evidence" value="ECO:0007669"/>
    <property type="project" value="TreeGrafter"/>
</dbReference>
<dbReference type="GeneID" id="113502708"/>
<dbReference type="SUPFAM" id="SSF52799">
    <property type="entry name" value="(Phosphotyrosine protein) phosphatases II"/>
    <property type="match status" value="2"/>
</dbReference>
<dbReference type="InterPro" id="IPR016130">
    <property type="entry name" value="Tyr_Pase_AS"/>
</dbReference>
<dbReference type="CTD" id="37461"/>
<feature type="domain" description="Tyrosine-protein phosphatase" evidence="8">
    <location>
        <begin position="1232"/>
        <end position="1534"/>
    </location>
</feature>
<dbReference type="InterPro" id="IPR008356">
    <property type="entry name" value="Tyr_Pase_KIM-con"/>
</dbReference>
<evidence type="ECO:0000256" key="5">
    <source>
        <dbReference type="PIRSR" id="PIRSR608356-50"/>
    </source>
</evidence>
<dbReference type="InParanoid" id="A0A7E5WJ44"/>
<feature type="domain" description="Tyrosine specific protein phosphatases" evidence="9">
    <location>
        <begin position="1468"/>
        <end position="1525"/>
    </location>
</feature>
<name>A0A7E5WJ44_TRINI</name>
<evidence type="ECO:0000313" key="11">
    <source>
        <dbReference type="RefSeq" id="XP_026740161.1"/>
    </source>
</evidence>
<dbReference type="OrthoDB" id="9993594at2759"/>
<dbReference type="GO" id="GO:0004725">
    <property type="term" value="F:protein tyrosine phosphatase activity"/>
    <property type="evidence" value="ECO:0007669"/>
    <property type="project" value="UniProtKB-EC"/>
</dbReference>
<dbReference type="GO" id="GO:0048666">
    <property type="term" value="P:neuron development"/>
    <property type="evidence" value="ECO:0007669"/>
    <property type="project" value="UniProtKB-ARBA"/>
</dbReference>
<protein>
    <recommendedName>
        <fullName evidence="1">protein-tyrosine-phosphatase</fullName>
        <ecNumber evidence="1">3.1.3.48</ecNumber>
    </recommendedName>
</protein>
<dbReference type="GO" id="GO:0009653">
    <property type="term" value="P:anatomical structure morphogenesis"/>
    <property type="evidence" value="ECO:0007669"/>
    <property type="project" value="UniProtKB-ARBA"/>
</dbReference>
<dbReference type="Pfam" id="PF00102">
    <property type="entry name" value="Y_phosphatase"/>
    <property type="match status" value="2"/>
</dbReference>
<dbReference type="GO" id="GO:0005829">
    <property type="term" value="C:cytosol"/>
    <property type="evidence" value="ECO:0007669"/>
    <property type="project" value="TreeGrafter"/>
</dbReference>
<dbReference type="KEGG" id="tnl:113502708"/>
<reference evidence="11" key="1">
    <citation type="submission" date="2025-08" db="UniProtKB">
        <authorList>
            <consortium name="RefSeq"/>
        </authorList>
    </citation>
    <scope>IDENTIFICATION</scope>
</reference>
<dbReference type="PROSITE" id="PS50055">
    <property type="entry name" value="TYR_PHOSPHATASE_PTP"/>
    <property type="match status" value="2"/>
</dbReference>
<feature type="region of interest" description="Disordered" evidence="7">
    <location>
        <begin position="20"/>
        <end position="76"/>
    </location>
</feature>
<dbReference type="GO" id="GO:0030054">
    <property type="term" value="C:cell junction"/>
    <property type="evidence" value="ECO:0007669"/>
    <property type="project" value="TreeGrafter"/>
</dbReference>
<evidence type="ECO:0000256" key="6">
    <source>
        <dbReference type="PIRSR" id="PIRSR608356-51"/>
    </source>
</evidence>
<keyword evidence="2" id="KW-0597">Phosphoprotein</keyword>
<dbReference type="PANTHER" id="PTHR46198">
    <property type="entry name" value="PROTEIN-TYROSINE-PHOSPHATASE"/>
    <property type="match status" value="1"/>
</dbReference>
<dbReference type="GO" id="GO:0007165">
    <property type="term" value="P:signal transduction"/>
    <property type="evidence" value="ECO:0007669"/>
    <property type="project" value="TreeGrafter"/>
</dbReference>
<evidence type="ECO:0000259" key="9">
    <source>
        <dbReference type="PROSITE" id="PS50056"/>
    </source>
</evidence>
<feature type="domain" description="Tyrosine specific protein phosphatases" evidence="9">
    <location>
        <begin position="1753"/>
        <end position="1810"/>
    </location>
</feature>
<evidence type="ECO:0000256" key="4">
    <source>
        <dbReference type="ARBA" id="ARBA00022912"/>
    </source>
</evidence>
<feature type="binding site" evidence="6">
    <location>
        <position position="1519"/>
    </location>
    <ligand>
        <name>substrate</name>
    </ligand>
</feature>
<organism evidence="10 11">
    <name type="scientific">Trichoplusia ni</name>
    <name type="common">Cabbage looper</name>
    <dbReference type="NCBI Taxonomy" id="7111"/>
    <lineage>
        <taxon>Eukaryota</taxon>
        <taxon>Metazoa</taxon>
        <taxon>Ecdysozoa</taxon>
        <taxon>Arthropoda</taxon>
        <taxon>Hexapoda</taxon>
        <taxon>Insecta</taxon>
        <taxon>Pterygota</taxon>
        <taxon>Neoptera</taxon>
        <taxon>Endopterygota</taxon>
        <taxon>Lepidoptera</taxon>
        <taxon>Glossata</taxon>
        <taxon>Ditrysia</taxon>
        <taxon>Noctuoidea</taxon>
        <taxon>Noctuidae</taxon>
        <taxon>Plusiinae</taxon>
        <taxon>Trichoplusia</taxon>
    </lineage>
</organism>
<dbReference type="SMART" id="SM00194">
    <property type="entry name" value="PTPc"/>
    <property type="match status" value="2"/>
</dbReference>
<evidence type="ECO:0000256" key="2">
    <source>
        <dbReference type="ARBA" id="ARBA00022553"/>
    </source>
</evidence>
<feature type="binding site" evidence="6">
    <location>
        <position position="1392"/>
    </location>
    <ligand>
        <name>substrate</name>
    </ligand>
</feature>
<dbReference type="PROSITE" id="PS00383">
    <property type="entry name" value="TYR_PHOSPHATASE_1"/>
    <property type="match status" value="2"/>
</dbReference>
<dbReference type="InterPro" id="IPR000242">
    <property type="entry name" value="PTP_cat"/>
</dbReference>
<dbReference type="Proteomes" id="UP000322000">
    <property type="component" value="Chromosome 17"/>
</dbReference>
<feature type="region of interest" description="Disordered" evidence="7">
    <location>
        <begin position="420"/>
        <end position="440"/>
    </location>
</feature>
<keyword evidence="10" id="KW-1185">Reference proteome</keyword>
<keyword evidence="3" id="KW-0378">Hydrolase</keyword>
<feature type="compositionally biased region" description="Low complexity" evidence="7">
    <location>
        <begin position="20"/>
        <end position="42"/>
    </location>
</feature>
<dbReference type="Gene3D" id="3.90.190.10">
    <property type="entry name" value="Protein tyrosine phosphatase superfamily"/>
    <property type="match status" value="2"/>
</dbReference>
<dbReference type="PANTHER" id="PTHR46198:SF4">
    <property type="entry name" value="PROTEIN-TYROSINE-PHOSPHATASE"/>
    <property type="match status" value="1"/>
</dbReference>
<sequence>MTSLVQIVRGPSPRLVLARRVPPPRAASAPRRARLALTTAPADDPPAPLAPPAPPPQIVIVNNPGPAEPPPAPTLPKLALPDQWLNKRLDYKYSNIPRPLAQFSNTDLGADLTQESRAKKFSATRSPSLEKDDKSPFLLSASAKSDKEVFGFDTEAVEKLSDNMSERTPQEGEEASPSNLRRFRSVSTRLNMCSVNESPHIEGQQERLEMQNSPRVLECSSAKEKSSVPKFDFSPKLLAETMASPRFFTPPETVSPMFFAEPSPKSVYYDTVRSPKFFPETPRDAAEVPQSPRALGDHLNRNGISEKPCSPRVLNRPSPKVHSYNKENYFTFEQSCLEEDRETPRPKKYGGRNSIERERFTPPADKEVRRYRRHNSCDTNYKTIELNISKCEDNKEIETKKGEDVIDCCIKMDTLEIEPKVPEEPNEHPSPSNTAQARRQRLKSISLDSDNAKIIEQNLGLPIAKQLKDQMNEAYKNQDTSTSCESMDRYQKTPTNERPMFKFEEEKDKQPPEEEPKSPDIKQKKCLRQSSDTQSFLDMPRFSPKEFEITVTTEEGATTPAETQTKKKGKNLRNLRIDLTKRDSELEKELLEFEKLYTDAEEKKVKTPTLKVKATSLDSSETVNLSLPQKKTLEVPQNSVSMPNTPKRQLKRILAQKNSKHDFAGAKLGYNSIQSNAEQRRLYMKGQDSGIYLRENHATLMLYQPGTSRMGSRTMGSFDENMADFENTPEINISGADNRSYHVDTSQTLGSNLLNYKQNLSVSSTNLKTLPEGVPSDDFEPSAEDEKMSKKLHRRNSNQSLMLSTHSLQSSNCSLNSSGASCHNLTTVRTSVSNFSLNSDSRKKLSLERRDSNTSLINTEHLTPTTRVICSSNTNVSGEVTKNCLLQRRGSNNSLTLNILSTNNLSRHSSNTSLNKEAKPGQKKGLLERRSSNTSLTLNINTSNPQLSVNRGLSVSNYNLNGSTCNLSRYNSNHSIDNPTTEPRKGILERRSSNTSLTLNIQPQEPRDLEIDETLIDPNLKDLPHRDKHRKSLSTENLIPKSYKNRTRLRSTDKGVGFGSHDNLWSSSYTTEQEYTQNLTYVCGDQENEIIYAFGRQDDPNFQQGFVRNITTKPLSPQSTSEDFRLYLANMQHLQNASSVLTRQQLRDLNDVFQNGYSKVKCHSLGEGQNCCCASRLEDFSKENPQMMIPDPVPSQRCSEYQKMLLRNLHQEFWDMPTNFQEKPIVSGSHPKNRYKTILPNEHSRFILNAPGSAEGYINANFIKGHEYTRNTYIATQGPLQNTIHDFWLMVHQNTLHHSQPHAPAIQKIVMLTNFIENNRQKCEKYFPQELGEEMLINNPENPDEDDVFTIKNCGMIKKAGYTIRKLDVDYKLSDSDCEVTAYHYWFHNWADHKCPKDVNALLNLSLDVLKDSVYDFSDPSELAEDLCKCETPKQDSKFVFPPLEQPTPCEVTVSVSTPLDFTVESLSPPTIVHCSAGIGRTGCLLAILNGIKQLTIEHKVDVLGIVCNMRLNRGGMVQNSEQYELIHKVLCLYEQACLPLYLNFGHMFGHEYTRNTYIATQGPLQNTIHDFWLMVHQNTLHHSQPHAPAIQKIVMLTNFIENNRQKCEKYFPQELGEEMLINNPENPDEDDVFTIKNCGMIKKAGYTIRKLDVDYKLSDSDCEVTAYHYWFHNWADHKCPKDVNALLNLSLDVLKDSVYDFSDPSELAEDLCKCETPKQDSKFVFPPLEQPTPCEVTVSVSTPLDFTVESLSPPTIVHCSAGIGRTGCLLAILNGIKQLTIEHKVDVLGIVCNMRLNRGGMVQNSEQYELIHKVLCLYEQACLPL</sequence>
<dbReference type="GO" id="GO:0005886">
    <property type="term" value="C:plasma membrane"/>
    <property type="evidence" value="ECO:0007669"/>
    <property type="project" value="TreeGrafter"/>
</dbReference>
<dbReference type="PROSITE" id="PS50056">
    <property type="entry name" value="TYR_PHOSPHATASE_2"/>
    <property type="match status" value="2"/>
</dbReference>
<gene>
    <name evidence="11" type="primary">LOC113502708</name>
</gene>
<feature type="domain" description="Tyrosine-protein phosphatase" evidence="8">
    <location>
        <begin position="1542"/>
        <end position="1819"/>
    </location>
</feature>
<feature type="region of interest" description="Disordered" evidence="7">
    <location>
        <begin position="767"/>
        <end position="796"/>
    </location>
</feature>
<accession>A0A7E5WJ44</accession>
<evidence type="ECO:0000256" key="1">
    <source>
        <dbReference type="ARBA" id="ARBA00013064"/>
    </source>
</evidence>
<feature type="compositionally biased region" description="Basic and acidic residues" evidence="7">
    <location>
        <begin position="916"/>
        <end position="931"/>
    </location>
</feature>
<evidence type="ECO:0000259" key="8">
    <source>
        <dbReference type="PROSITE" id="PS50055"/>
    </source>
</evidence>
<keyword evidence="4" id="KW-0904">Protein phosphatase</keyword>
<feature type="region of interest" description="Disordered" evidence="7">
    <location>
        <begin position="905"/>
        <end position="939"/>
    </location>
</feature>
<feature type="compositionally biased region" description="Pro residues" evidence="7">
    <location>
        <begin position="43"/>
        <end position="57"/>
    </location>
</feature>
<feature type="active site" description="Phosphocysteine intermediate" evidence="5">
    <location>
        <position position="1475"/>
    </location>
</feature>
<dbReference type="SMART" id="SM00404">
    <property type="entry name" value="PTPc_motif"/>
    <property type="match status" value="2"/>
</dbReference>
<dbReference type="RefSeq" id="XP_026740161.1">
    <property type="nucleotide sequence ID" value="XM_026884360.1"/>
</dbReference>
<evidence type="ECO:0000256" key="7">
    <source>
        <dbReference type="SAM" id="MobiDB-lite"/>
    </source>
</evidence>
<evidence type="ECO:0000313" key="10">
    <source>
        <dbReference type="Proteomes" id="UP000322000"/>
    </source>
</evidence>
<dbReference type="InterPro" id="IPR029021">
    <property type="entry name" value="Prot-tyrosine_phosphatase-like"/>
</dbReference>
<evidence type="ECO:0000256" key="3">
    <source>
        <dbReference type="ARBA" id="ARBA00022801"/>
    </source>
</evidence>
<feature type="binding site" evidence="6">
    <location>
        <begin position="1475"/>
        <end position="1481"/>
    </location>
    <ligand>
        <name>substrate</name>
    </ligand>
</feature>
<dbReference type="InterPro" id="IPR003595">
    <property type="entry name" value="Tyr_Pase_cat"/>
</dbReference>
<proteinExistence type="predicted"/>
<feature type="compositionally biased region" description="Polar residues" evidence="7">
    <location>
        <begin position="475"/>
        <end position="485"/>
    </location>
</feature>
<feature type="region of interest" description="Disordered" evidence="7">
    <location>
        <begin position="280"/>
        <end position="320"/>
    </location>
</feature>